<keyword evidence="2" id="KW-1185">Reference proteome</keyword>
<protein>
    <submittedName>
        <fullName evidence="1">E4.1</fullName>
    </submittedName>
</protein>
<sequence>MDTFGLDIVNMSTDEIAAILKKIDRFGYELISINYDAFPFGPFRMSFSLGSDTVMYYVSQKDLALEWDPIQYLNWIREASDLNVNWVSCERVPWWKIFPMLEERKDSLWTCENSVFFIPPSRSHPSWEYFNYFWSQCHSDAPLDIGWS</sequence>
<reference evidence="1 2" key="1">
    <citation type="journal article" date="2014" name="J. Virol.">
        <title>Molecular characterization of a lizard adenovirus reveals the first atadenovirus with two fiber genes and the first adenovirus with either one short or three long fibers per penton.</title>
        <authorList>
            <person name="Penzes J.J."/>
            <person name="Menendez-Conejero R."/>
            <person name="Condezo G.N."/>
            <person name="Ball I."/>
            <person name="Papp T."/>
            <person name="Doszpoly A."/>
            <person name="Paradela A."/>
            <person name="Perez-Berna A.J."/>
            <person name="Lopez-Sanz M."/>
            <person name="Nguyen T.H."/>
            <person name="van Raaij M.J."/>
            <person name="Marschang R.E."/>
            <person name="Harrach B."/>
            <person name="Benko M."/>
            <person name="San Martin C."/>
        </authorList>
    </citation>
    <scope>NUCLEOTIDE SEQUENCE [LARGE SCALE GENOMIC DNA]</scope>
    <source>
        <strain evidence="1">23-06</strain>
    </source>
</reference>
<dbReference type="EMBL" id="KJ156523">
    <property type="protein sequence ID" value="AII22583.1"/>
    <property type="molecule type" value="Genomic_DNA"/>
</dbReference>
<dbReference type="KEGG" id="vg:20041330"/>
<proteinExistence type="predicted"/>
<dbReference type="Proteomes" id="UP000133496">
    <property type="component" value="Segment"/>
</dbReference>
<dbReference type="OrthoDB" id="17808at10239"/>
<dbReference type="GeneID" id="20041330"/>
<organism evidence="1 2">
    <name type="scientific">Lizard adenovirus 2</name>
    <dbReference type="NCBI Taxonomy" id="874272"/>
    <lineage>
        <taxon>Viruses</taxon>
        <taxon>Varidnaviria</taxon>
        <taxon>Bamfordvirae</taxon>
        <taxon>Preplasmiviricota</taxon>
        <taxon>Polisuviricotina</taxon>
        <taxon>Pharingeaviricetes</taxon>
        <taxon>Rowavirales</taxon>
        <taxon>Adenoviridae</taxon>
        <taxon>Barthadenovirus</taxon>
        <taxon>Barthadenovirus lacertae</taxon>
        <taxon>Lizard atadenovirus A</taxon>
    </lineage>
</organism>
<accession>A0A076FTC2</accession>
<evidence type="ECO:0000313" key="1">
    <source>
        <dbReference type="EMBL" id="AII22583.1"/>
    </source>
</evidence>
<dbReference type="RefSeq" id="YP_009051674.1">
    <property type="nucleotide sequence ID" value="NC_024684.1"/>
</dbReference>
<name>A0A076FTC2_9ADEN</name>
<evidence type="ECO:0000313" key="2">
    <source>
        <dbReference type="Proteomes" id="UP000133496"/>
    </source>
</evidence>